<accession>A0A192Y4J3</accession>
<gene>
    <name evidence="1" type="ORF">KTN4_066</name>
</gene>
<proteinExistence type="predicted"/>
<dbReference type="Proteomes" id="UP000224336">
    <property type="component" value="Segment"/>
</dbReference>
<reference evidence="1 2" key="1">
    <citation type="journal article" date="2016" name="Sci. Rep.">
        <title>A proposed integrated approach for the preclinical evaluation of phage therapy in Pseudomonas infections.</title>
        <authorList>
            <person name="Danis-Wlodarczyk K."/>
            <person name="Vandenheuvel D."/>
            <person name="Jang H.B."/>
            <person name="Briers Y."/>
            <person name="Olszak T."/>
            <person name="Arabski M."/>
            <person name="Wasik S."/>
            <person name="Drabik M."/>
            <person name="Higgins G."/>
            <person name="Tyrrell J."/>
            <person name="Harvey B.J."/>
            <person name="Noben J.P."/>
            <person name="Lavigne R."/>
            <person name="Drulis-Kawa Z."/>
        </authorList>
    </citation>
    <scope>NUCLEOTIDE SEQUENCE [LARGE SCALE GENOMIC DNA]</scope>
</reference>
<evidence type="ECO:0000313" key="2">
    <source>
        <dbReference type="Proteomes" id="UP000224336"/>
    </source>
</evidence>
<organism evidence="1 2">
    <name type="scientific">Pseudomonas phage KTN4</name>
    <dbReference type="NCBI Taxonomy" id="1862701"/>
    <lineage>
        <taxon>Viruses</taxon>
        <taxon>Duplodnaviria</taxon>
        <taxon>Heunggongvirae</taxon>
        <taxon>Uroviricota</taxon>
        <taxon>Caudoviricetes</taxon>
        <taxon>Chimalliviridae</taxon>
        <taxon>Phikzvirus</taxon>
        <taxon>Phikzvirus phiKZ</taxon>
    </lineage>
</organism>
<evidence type="ECO:0000313" key="1">
    <source>
        <dbReference type="EMBL" id="ANM44824.1"/>
    </source>
</evidence>
<name>A0A192Y4J3_9CAUD</name>
<dbReference type="EMBL" id="KU521356">
    <property type="protein sequence ID" value="ANM44824.1"/>
    <property type="molecule type" value="Genomic_DNA"/>
</dbReference>
<sequence>MEKRVFIVFKSKESEIYSQHLLREYTKRMIYPDCPTPLDLFEESRKLSYMDTLNNDIYIHMLMYGHDSFDDPDEDIELENYSTKGYVIEYCTDFINSFKEKYPNGHVLITVPMDTKGLFGVVVLLDE</sequence>
<protein>
    <submittedName>
        <fullName evidence="1">Uncharacterized protein</fullName>
    </submittedName>
</protein>